<comment type="caution">
    <text evidence="4">The sequence shown here is derived from an EMBL/GenBank/DDBJ whole genome shotgun (WGS) entry which is preliminary data.</text>
</comment>
<evidence type="ECO:0000313" key="5">
    <source>
        <dbReference type="Proteomes" id="UP001642520"/>
    </source>
</evidence>
<proteinExistence type="predicted"/>
<protein>
    <submittedName>
        <fullName evidence="4">Uncharacterized protein</fullName>
    </submittedName>
</protein>
<dbReference type="InterPro" id="IPR013783">
    <property type="entry name" value="Ig-like_fold"/>
</dbReference>
<reference evidence="4 5" key="1">
    <citation type="submission" date="2024-08" db="EMBL/GenBank/DDBJ databases">
        <authorList>
            <person name="Will J Nash"/>
            <person name="Angela Man"/>
            <person name="Seanna McTaggart"/>
            <person name="Kendall Baker"/>
            <person name="Tom Barker"/>
            <person name="Leah Catchpole"/>
            <person name="Alex Durrant"/>
            <person name="Karim Gharbi"/>
            <person name="Naomi Irish"/>
            <person name="Gemy Kaithakottil"/>
            <person name="Debby Ku"/>
            <person name="Aaliyah Providence"/>
            <person name="Felix Shaw"/>
            <person name="David Swarbreck"/>
            <person name="Chris Watkins"/>
            <person name="Ann M. McCartney"/>
            <person name="Giulio Formenti"/>
            <person name="Alice Mouton"/>
            <person name="Noel Vella"/>
            <person name="Bjorn M von Reumont"/>
            <person name="Adriana Vella"/>
            <person name="Wilfried Haerty"/>
        </authorList>
    </citation>
    <scope>NUCLEOTIDE SEQUENCE [LARGE SCALE GENOMIC DNA]</scope>
</reference>
<evidence type="ECO:0000259" key="1">
    <source>
        <dbReference type="Pfam" id="PF24291"/>
    </source>
</evidence>
<dbReference type="InterPro" id="IPR052614">
    <property type="entry name" value="CFAP65"/>
</dbReference>
<dbReference type="InterPro" id="IPR057467">
    <property type="entry name" value="Ig_CFAP65_8th"/>
</dbReference>
<evidence type="ECO:0000313" key="4">
    <source>
        <dbReference type="EMBL" id="CAL7934831.1"/>
    </source>
</evidence>
<name>A0ABP1N585_XYLVO</name>
<evidence type="ECO:0000259" key="3">
    <source>
        <dbReference type="Pfam" id="PF25248"/>
    </source>
</evidence>
<evidence type="ECO:0000259" key="2">
    <source>
        <dbReference type="Pfam" id="PF24507"/>
    </source>
</evidence>
<dbReference type="Proteomes" id="UP001642520">
    <property type="component" value="Unassembled WGS sequence"/>
</dbReference>
<feature type="domain" description="CFAP65 eight Ig-like" evidence="3">
    <location>
        <begin position="577"/>
        <end position="677"/>
    </location>
</feature>
<dbReference type="PANTHER" id="PTHR46127">
    <property type="entry name" value="CILIA- AND FLAGELLA-ASSOCIATED PROTEIN 65"/>
    <property type="match status" value="1"/>
</dbReference>
<dbReference type="Pfam" id="PF25248">
    <property type="entry name" value="Ig_CFAP65_8th"/>
    <property type="match status" value="1"/>
</dbReference>
<dbReference type="InterPro" id="IPR058536">
    <property type="entry name" value="Ig_CFAP65_4th"/>
</dbReference>
<dbReference type="InterPro" id="IPR056305">
    <property type="entry name" value="Ig_CFAP65_10th"/>
</dbReference>
<feature type="domain" description="CFAP65 tenth Ig-like" evidence="1">
    <location>
        <begin position="865"/>
        <end position="972"/>
    </location>
</feature>
<sequence>MYTNFENKMKVNKLDYGDVEVGTTAVKTIEIWNESCMDQIYQVQRDPITNPLDHVFHLRSYTWTLAPDEKFSCEIHYRPLIAPSKNVDYFIITDTSGGSMKIITYGSSIGPEVTCSAKKIFMHCTNETPKVKRRIKLMNKSKVAATFMFNIDEKHKTFQLDTRYGVINPCSHKYITITFTPLKDERSTYYLAILILYQEPIVIELHGSLSYEKDDIDYITYPWNEKEGFKGYMRDVIQTLEDLPPVSLSKHYFNFGQADVDIENLIHRIPHVICLTNHNHSNLLIVWEKDTDGIFNITPSEMLVRANHSALFELTFSPNIKNNLFGKEIIGSVFLEHKQLSFFPFVTTVTVIGHSFPLASNGWIPQYEIPQTVVMPPCVPSFPVYTTFLIKKFGHLPLMFQFISPLASHFTVKPMLGVIYQDYQIVVVEMVSEPKNEQIYLERWTLYFNGSTKNETYIDFKGYAEYANVVFNNTNVLSFPPVFPRCQQFAQLEMRNVTRHNIKYQFYQLPSELNIQSLSGEINANDTFLHECFFCPMEPNLDYDFQVQCVLIIIKNGVTVGSKCCINLSIRGKSEMGMLQAIPKELNFGDLEYNNTSTLSFDLVNSSSVNIYYKLICTHCNLPLENIEDDVKLYPLSETVFSRSQKKITISITPHKAVYYQFAIHYLIRINSQSDILIAGQSPIRICNVYCMCILPTIKVKNVCTFGQNQRYSVNVSKPFLWRVMQINRLNEAIENMVPGEREIVNIDLFPMIVNEGTLLIKWIVMNPSRLPISLVLKQIKQCSCEPIVQSIGYSHQRIKTECVHKDLCIVDIKSEILNPKEETMISMNIRYALIGKTVTCWDLDIGHDRHVILNVIIDCLSENESQNHFLSTRLINFGQIYFGNKEGMYKAYWIHNITNNDLPYCMDTSNINKLNEDHQCEIFSSLTQNGVVKAGTAIPLLLKFQPRMFGAYKVTFPITMGNKTEELTLEGESSFDSRLISIGRPIPSYCACKTPLLPVYFSTDCIDIWCISIHTSIIKMILVYNNLDNDALAYEWECQDVLELLHVDILPRKGIISPNTVQSFRVKIYTKGYPCRVDVSIPCTFFNASKRREYQRSIIKHSILSKELEGQLVITEKDTYMPKSWIKILNKPDRYHKTLNIRCSIHSVEDECIRFSLLKKLEAVPLSTIYFDDSKSCKVIDKKELFIIAFVLEGMLWDIVNSKKFKQLIEDSLIPERNLYYSQFVMDLWERKRLARRSYISPPLTLIDSVLEQILFIIVHEEFSLKTMHLVLDEDIRHRNYLKMSPQEKRIRIEHDFKEDHELFDIDSEFDTEYLRAGFRVSFME</sequence>
<dbReference type="PANTHER" id="PTHR46127:SF1">
    <property type="entry name" value="CILIA- AND FLAGELLA-ASSOCIATED PROTEIN 65"/>
    <property type="match status" value="1"/>
</dbReference>
<keyword evidence="5" id="KW-1185">Reference proteome</keyword>
<dbReference type="Pfam" id="PF24291">
    <property type="entry name" value="Ig_CFAP65"/>
    <property type="match status" value="1"/>
</dbReference>
<accession>A0ABP1N585</accession>
<dbReference type="Pfam" id="PF24507">
    <property type="entry name" value="Ig_CFAP65_4th"/>
    <property type="match status" value="1"/>
</dbReference>
<feature type="domain" description="CFAP65 fourth Ig-like" evidence="2">
    <location>
        <begin position="130"/>
        <end position="208"/>
    </location>
</feature>
<dbReference type="EMBL" id="CAXAJV020001282">
    <property type="protein sequence ID" value="CAL7934831.1"/>
    <property type="molecule type" value="Genomic_DNA"/>
</dbReference>
<organism evidence="4 5">
    <name type="scientific">Xylocopa violacea</name>
    <name type="common">Violet carpenter bee</name>
    <name type="synonym">Apis violacea</name>
    <dbReference type="NCBI Taxonomy" id="135666"/>
    <lineage>
        <taxon>Eukaryota</taxon>
        <taxon>Metazoa</taxon>
        <taxon>Ecdysozoa</taxon>
        <taxon>Arthropoda</taxon>
        <taxon>Hexapoda</taxon>
        <taxon>Insecta</taxon>
        <taxon>Pterygota</taxon>
        <taxon>Neoptera</taxon>
        <taxon>Endopterygota</taxon>
        <taxon>Hymenoptera</taxon>
        <taxon>Apocrita</taxon>
        <taxon>Aculeata</taxon>
        <taxon>Apoidea</taxon>
        <taxon>Anthophila</taxon>
        <taxon>Apidae</taxon>
        <taxon>Xylocopa</taxon>
        <taxon>Xylocopa</taxon>
    </lineage>
</organism>
<gene>
    <name evidence="4" type="ORF">XYLVIOL_LOCUS1236</name>
</gene>
<dbReference type="Gene3D" id="2.60.40.10">
    <property type="entry name" value="Immunoglobulins"/>
    <property type="match status" value="4"/>
</dbReference>